<sequence>MRWWPTVVSLVTARGTDRGYVFLFATDLKRNEHT</sequence>
<keyword evidence="2" id="KW-1185">Reference proteome</keyword>
<name>A0A392W6M5_9FABA</name>
<dbReference type="Proteomes" id="UP000265520">
    <property type="component" value="Unassembled WGS sequence"/>
</dbReference>
<protein>
    <submittedName>
        <fullName evidence="1">Uncharacterized protein</fullName>
    </submittedName>
</protein>
<organism evidence="1 2">
    <name type="scientific">Trifolium medium</name>
    <dbReference type="NCBI Taxonomy" id="97028"/>
    <lineage>
        <taxon>Eukaryota</taxon>
        <taxon>Viridiplantae</taxon>
        <taxon>Streptophyta</taxon>
        <taxon>Embryophyta</taxon>
        <taxon>Tracheophyta</taxon>
        <taxon>Spermatophyta</taxon>
        <taxon>Magnoliopsida</taxon>
        <taxon>eudicotyledons</taxon>
        <taxon>Gunneridae</taxon>
        <taxon>Pentapetalae</taxon>
        <taxon>rosids</taxon>
        <taxon>fabids</taxon>
        <taxon>Fabales</taxon>
        <taxon>Fabaceae</taxon>
        <taxon>Papilionoideae</taxon>
        <taxon>50 kb inversion clade</taxon>
        <taxon>NPAAA clade</taxon>
        <taxon>Hologalegina</taxon>
        <taxon>IRL clade</taxon>
        <taxon>Trifolieae</taxon>
        <taxon>Trifolium</taxon>
    </lineage>
</organism>
<comment type="caution">
    <text evidence="1">The sequence shown here is derived from an EMBL/GenBank/DDBJ whole genome shotgun (WGS) entry which is preliminary data.</text>
</comment>
<evidence type="ECO:0000313" key="2">
    <source>
        <dbReference type="Proteomes" id="UP000265520"/>
    </source>
</evidence>
<reference evidence="1 2" key="1">
    <citation type="journal article" date="2018" name="Front. Plant Sci.">
        <title>Red Clover (Trifolium pratense) and Zigzag Clover (T. medium) - A Picture of Genomic Similarities and Differences.</title>
        <authorList>
            <person name="Dluhosova J."/>
            <person name="Istvanek J."/>
            <person name="Nedelnik J."/>
            <person name="Repkova J."/>
        </authorList>
    </citation>
    <scope>NUCLEOTIDE SEQUENCE [LARGE SCALE GENOMIC DNA]</scope>
    <source>
        <strain evidence="2">cv. 10/8</strain>
        <tissue evidence="1">Leaf</tissue>
    </source>
</reference>
<dbReference type="EMBL" id="LXQA011411523">
    <property type="protein sequence ID" value="MCI96318.1"/>
    <property type="molecule type" value="Genomic_DNA"/>
</dbReference>
<feature type="non-terminal residue" evidence="1">
    <location>
        <position position="34"/>
    </location>
</feature>
<evidence type="ECO:0000313" key="1">
    <source>
        <dbReference type="EMBL" id="MCI96318.1"/>
    </source>
</evidence>
<proteinExistence type="predicted"/>
<dbReference type="AlphaFoldDB" id="A0A392W6M5"/>
<accession>A0A392W6M5</accession>